<name>A0A0A9CG22_ARUDO</name>
<reference evidence="1" key="2">
    <citation type="journal article" date="2015" name="Data Brief">
        <title>Shoot transcriptome of the giant reed, Arundo donax.</title>
        <authorList>
            <person name="Barrero R.A."/>
            <person name="Guerrero F.D."/>
            <person name="Moolhuijzen P."/>
            <person name="Goolsby J.A."/>
            <person name="Tidwell J."/>
            <person name="Bellgard S.E."/>
            <person name="Bellgard M.I."/>
        </authorList>
    </citation>
    <scope>NUCLEOTIDE SEQUENCE</scope>
    <source>
        <tissue evidence="1">Shoot tissue taken approximately 20 cm above the soil surface</tissue>
    </source>
</reference>
<proteinExistence type="predicted"/>
<protein>
    <submittedName>
        <fullName evidence="1">Uncharacterized protein</fullName>
    </submittedName>
</protein>
<sequence length="40" mass="4937">MHRRYFLLSFHKKEDTFFYCVRSYSIVINHRMIIISSALL</sequence>
<dbReference type="EMBL" id="GBRH01227443">
    <property type="protein sequence ID" value="JAD70452.1"/>
    <property type="molecule type" value="Transcribed_RNA"/>
</dbReference>
<reference evidence="1" key="1">
    <citation type="submission" date="2014-09" db="EMBL/GenBank/DDBJ databases">
        <authorList>
            <person name="Magalhaes I.L.F."/>
            <person name="Oliveira U."/>
            <person name="Santos F.R."/>
            <person name="Vidigal T.H.D.A."/>
            <person name="Brescovit A.D."/>
            <person name="Santos A.J."/>
        </authorList>
    </citation>
    <scope>NUCLEOTIDE SEQUENCE</scope>
    <source>
        <tissue evidence="1">Shoot tissue taken approximately 20 cm above the soil surface</tissue>
    </source>
</reference>
<organism evidence="1">
    <name type="scientific">Arundo donax</name>
    <name type="common">Giant reed</name>
    <name type="synonym">Donax arundinaceus</name>
    <dbReference type="NCBI Taxonomy" id="35708"/>
    <lineage>
        <taxon>Eukaryota</taxon>
        <taxon>Viridiplantae</taxon>
        <taxon>Streptophyta</taxon>
        <taxon>Embryophyta</taxon>
        <taxon>Tracheophyta</taxon>
        <taxon>Spermatophyta</taxon>
        <taxon>Magnoliopsida</taxon>
        <taxon>Liliopsida</taxon>
        <taxon>Poales</taxon>
        <taxon>Poaceae</taxon>
        <taxon>PACMAD clade</taxon>
        <taxon>Arundinoideae</taxon>
        <taxon>Arundineae</taxon>
        <taxon>Arundo</taxon>
    </lineage>
</organism>
<dbReference type="AlphaFoldDB" id="A0A0A9CG22"/>
<accession>A0A0A9CG22</accession>
<evidence type="ECO:0000313" key="1">
    <source>
        <dbReference type="EMBL" id="JAD70452.1"/>
    </source>
</evidence>